<gene>
    <name evidence="1" type="ORF">Nican01_00118</name>
</gene>
<dbReference type="Pfam" id="PF14081">
    <property type="entry name" value="DUF4262"/>
    <property type="match status" value="1"/>
</dbReference>
<sequence>MSEHDHDDHECAHCAALASGMTQAEALIHGLQETKQMIEEMGIAVIGVGSDGMGSIPFMYTIGFTNLGLPEVIIVAGIDPGMMTHFLNMYHAELLAGSKKAGPCIIDDYFNLPIAVIDCDDRVKEFTVQADAYYEIVEENKLTPKFVQWVLSDRHGKFPWNGDFTAHFGQTLLGDAPQ</sequence>
<evidence type="ECO:0000313" key="1">
    <source>
        <dbReference type="EMBL" id="XAI70131.1"/>
    </source>
</evidence>
<name>A0AAU6W0A3_9CAUD</name>
<proteinExistence type="predicted"/>
<dbReference type="InterPro" id="IPR025358">
    <property type="entry name" value="DUF4262"/>
</dbReference>
<organism evidence="1">
    <name type="scientific">Pseudomonas phage Nican01</name>
    <dbReference type="NCBI Taxonomy" id="3138540"/>
    <lineage>
        <taxon>Viruses</taxon>
        <taxon>Duplodnaviria</taxon>
        <taxon>Heunggongvirae</taxon>
        <taxon>Uroviricota</taxon>
        <taxon>Caudoviricetes</taxon>
        <taxon>Nickievirus</taxon>
    </lineage>
</organism>
<reference evidence="1" key="1">
    <citation type="journal article" date="2024" name="J. Gen. Virol.">
        <title>Novel phages of Pseudomonas syringae unveil numerous potential auxiliary metabolic genes.</title>
        <authorList>
            <person name="Feltin C."/>
            <person name="Garneau J.R."/>
            <person name="Morris C.E."/>
            <person name="Berard A."/>
            <person name="Torres-Barcelo C."/>
        </authorList>
    </citation>
    <scope>NUCLEOTIDE SEQUENCE</scope>
</reference>
<accession>A0AAU6W0A3</accession>
<evidence type="ECO:0008006" key="2">
    <source>
        <dbReference type="Google" id="ProtNLM"/>
    </source>
</evidence>
<protein>
    <recommendedName>
        <fullName evidence="2">DUF4262 domain-containing protein</fullName>
    </recommendedName>
</protein>
<dbReference type="EMBL" id="PP179318">
    <property type="protein sequence ID" value="XAI70131.1"/>
    <property type="molecule type" value="Genomic_DNA"/>
</dbReference>